<accession>A0A6G1FE18</accession>
<keyword evidence="2" id="KW-1185">Reference proteome</keyword>
<reference evidence="1 2" key="1">
    <citation type="submission" date="2019-11" db="EMBL/GenBank/DDBJ databases">
        <title>Whole genome sequence of Oryza granulata.</title>
        <authorList>
            <person name="Li W."/>
        </authorList>
    </citation>
    <scope>NUCLEOTIDE SEQUENCE [LARGE SCALE GENOMIC DNA]</scope>
    <source>
        <strain evidence="2">cv. Menghai</strain>
        <tissue evidence="1">Leaf</tissue>
    </source>
</reference>
<protein>
    <submittedName>
        <fullName evidence="1">Uncharacterized protein</fullName>
    </submittedName>
</protein>
<evidence type="ECO:0000313" key="1">
    <source>
        <dbReference type="EMBL" id="KAF0935053.1"/>
    </source>
</evidence>
<evidence type="ECO:0000313" key="2">
    <source>
        <dbReference type="Proteomes" id="UP000479710"/>
    </source>
</evidence>
<proteinExistence type="predicted"/>
<dbReference type="Proteomes" id="UP000479710">
    <property type="component" value="Unassembled WGS sequence"/>
</dbReference>
<dbReference type="AlphaFoldDB" id="A0A6G1FE18"/>
<gene>
    <name evidence="1" type="ORF">E2562_029641</name>
</gene>
<organism evidence="1 2">
    <name type="scientific">Oryza meyeriana var. granulata</name>
    <dbReference type="NCBI Taxonomy" id="110450"/>
    <lineage>
        <taxon>Eukaryota</taxon>
        <taxon>Viridiplantae</taxon>
        <taxon>Streptophyta</taxon>
        <taxon>Embryophyta</taxon>
        <taxon>Tracheophyta</taxon>
        <taxon>Spermatophyta</taxon>
        <taxon>Magnoliopsida</taxon>
        <taxon>Liliopsida</taxon>
        <taxon>Poales</taxon>
        <taxon>Poaceae</taxon>
        <taxon>BOP clade</taxon>
        <taxon>Oryzoideae</taxon>
        <taxon>Oryzeae</taxon>
        <taxon>Oryzinae</taxon>
        <taxon>Oryza</taxon>
        <taxon>Oryza meyeriana</taxon>
    </lineage>
</organism>
<name>A0A6G1FE18_9ORYZ</name>
<comment type="caution">
    <text evidence="1">The sequence shown here is derived from an EMBL/GenBank/DDBJ whole genome shotgun (WGS) entry which is preliminary data.</text>
</comment>
<sequence>MLTSASASDLPNFSMHFKVCKQRWEKWDEEQWRGPRVDGIPLAKMEDDRWPRIPVPTTEDDWRLGM</sequence>
<dbReference type="EMBL" id="SPHZ02000001">
    <property type="protein sequence ID" value="KAF0935053.1"/>
    <property type="molecule type" value="Genomic_DNA"/>
</dbReference>